<proteinExistence type="predicted"/>
<dbReference type="Proteomes" id="UP000778578">
    <property type="component" value="Unassembled WGS sequence"/>
</dbReference>
<gene>
    <name evidence="2" type="ORF">K7862_05885</name>
</gene>
<evidence type="ECO:0000313" key="3">
    <source>
        <dbReference type="Proteomes" id="UP000778578"/>
    </source>
</evidence>
<sequence length="119" mass="12923">MSATDIPRGESGPRYIRLQAELVLEVTAAEELRAAALSHITADTFMPQQERDHARSAVGEDESEALAYLVDPSELVADVPGLELVQASWSCAHTEYDPSEGDDWGFDDADEGDEGDDDL</sequence>
<protein>
    <submittedName>
        <fullName evidence="2">Uncharacterized protein</fullName>
    </submittedName>
</protein>
<name>A0ABS7Q2J9_9ACTN</name>
<feature type="compositionally biased region" description="Acidic residues" evidence="1">
    <location>
        <begin position="97"/>
        <end position="119"/>
    </location>
</feature>
<reference evidence="2 3" key="1">
    <citation type="submission" date="2021-08" db="EMBL/GenBank/DDBJ databases">
        <title>WGS of actinomycetes from Thailand.</title>
        <authorList>
            <person name="Thawai C."/>
        </authorList>
    </citation>
    <scope>NUCLEOTIDE SEQUENCE [LARGE SCALE GENOMIC DNA]</scope>
    <source>
        <strain evidence="2 3">PLK6-54</strain>
    </source>
</reference>
<dbReference type="EMBL" id="JAINZZ010000004">
    <property type="protein sequence ID" value="MBY8877173.1"/>
    <property type="molecule type" value="Genomic_DNA"/>
</dbReference>
<organism evidence="2 3">
    <name type="scientific">Actinacidiphila acidipaludis</name>
    <dbReference type="NCBI Taxonomy" id="2873382"/>
    <lineage>
        <taxon>Bacteria</taxon>
        <taxon>Bacillati</taxon>
        <taxon>Actinomycetota</taxon>
        <taxon>Actinomycetes</taxon>
        <taxon>Kitasatosporales</taxon>
        <taxon>Streptomycetaceae</taxon>
        <taxon>Actinacidiphila</taxon>
    </lineage>
</organism>
<keyword evidence="3" id="KW-1185">Reference proteome</keyword>
<evidence type="ECO:0000313" key="2">
    <source>
        <dbReference type="EMBL" id="MBY8877173.1"/>
    </source>
</evidence>
<comment type="caution">
    <text evidence="2">The sequence shown here is derived from an EMBL/GenBank/DDBJ whole genome shotgun (WGS) entry which is preliminary data.</text>
</comment>
<dbReference type="RefSeq" id="WP_222961309.1">
    <property type="nucleotide sequence ID" value="NZ_JAINZZ010000004.1"/>
</dbReference>
<accession>A0ABS7Q2J9</accession>
<feature type="region of interest" description="Disordered" evidence="1">
    <location>
        <begin position="93"/>
        <end position="119"/>
    </location>
</feature>
<evidence type="ECO:0000256" key="1">
    <source>
        <dbReference type="SAM" id="MobiDB-lite"/>
    </source>
</evidence>